<dbReference type="HOGENOM" id="CLU_2245951_0_0_0"/>
<evidence type="ECO:0000313" key="1">
    <source>
        <dbReference type="EMBL" id="ACX74836.1"/>
    </source>
</evidence>
<dbReference type="KEGG" id="fsc:FSU_1694"/>
<dbReference type="EMBL" id="CP001792">
    <property type="protein sequence ID" value="ACX74836.1"/>
    <property type="molecule type" value="Genomic_DNA"/>
</dbReference>
<dbReference type="Proteomes" id="UP000001497">
    <property type="component" value="Chromosome"/>
</dbReference>
<sequence>MANETLRSVSINVAQERIHIRTDLPDTDLKEIVDFIESRLDNSSKFKLELKKQLCLLAVELTSEIVELRKQLRKAKTYHDLMDKDLRELSLQLDEGLPKADNQV</sequence>
<evidence type="ECO:0000313" key="3">
    <source>
        <dbReference type="Proteomes" id="UP000000517"/>
    </source>
</evidence>
<dbReference type="AlphaFoldDB" id="C9RQK0"/>
<accession>C9RQK0</accession>
<evidence type="ECO:0000313" key="4">
    <source>
        <dbReference type="Proteomes" id="UP000001497"/>
    </source>
</evidence>
<organism evidence="2 3">
    <name type="scientific">Fibrobacter succinogenes (strain ATCC 19169 / S85)</name>
    <dbReference type="NCBI Taxonomy" id="59374"/>
    <lineage>
        <taxon>Bacteria</taxon>
        <taxon>Pseudomonadati</taxon>
        <taxon>Fibrobacterota</taxon>
        <taxon>Fibrobacteria</taxon>
        <taxon>Fibrobacterales</taxon>
        <taxon>Fibrobacteraceae</taxon>
        <taxon>Fibrobacter</taxon>
    </lineage>
</organism>
<name>C9RQK0_FIBSS</name>
<reference evidence="1 4" key="1">
    <citation type="submission" date="2009-10" db="EMBL/GenBank/DDBJ databases">
        <title>Complete sequence of Fibrobacter succinogenes subsp. succinogenes S85.</title>
        <authorList>
            <consortium name="US DOE Joint Genome Institute"/>
            <person name="Lucas S."/>
            <person name="Copeland A."/>
            <person name="Lapidus A."/>
            <person name="Glavina del Rio T."/>
            <person name="Tice H."/>
            <person name="Bruce D."/>
            <person name="Goodwin L."/>
            <person name="Pitluck S."/>
            <person name="Chertkov O."/>
            <person name="Detter J.C."/>
            <person name="Han C."/>
            <person name="Tapia R."/>
            <person name="Larimer F."/>
            <person name="Land M."/>
            <person name="Hauser L."/>
            <person name="Kyrpides N."/>
            <person name="Mikhailova N."/>
            <person name="Weimer P.J."/>
            <person name="Stevenson D.M."/>
            <person name="Boyum J."/>
            <person name="Brumm P.I."/>
            <person name="Mead D."/>
        </authorList>
    </citation>
    <scope>NUCLEOTIDE SEQUENCE [LARGE SCALE GENOMIC DNA]</scope>
    <source>
        <strain evidence="4">ATCC 19169 / S85</strain>
        <strain evidence="1">S85</strain>
    </source>
</reference>
<dbReference type="Proteomes" id="UP000000517">
    <property type="component" value="Chromosome"/>
</dbReference>
<protein>
    <submittedName>
        <fullName evidence="2">Conserved domain protein</fullName>
    </submittedName>
</protein>
<dbReference type="RefSeq" id="WP_014545952.1">
    <property type="nucleotide sequence ID" value="NC_013410.1"/>
</dbReference>
<keyword evidence="4" id="KW-1185">Reference proteome</keyword>
<dbReference type="STRING" id="59374.FSU_1694"/>
<proteinExistence type="predicted"/>
<dbReference type="OrthoDB" id="9794964at2"/>
<reference evidence="2" key="3">
    <citation type="submission" date="2010-08" db="EMBL/GenBank/DDBJ databases">
        <authorList>
            <person name="Durkin A.S."/>
            <person name="Nelson K.E."/>
            <person name="Morrison M."/>
            <person name="Forsberg C.W."/>
            <person name="Wilson D.B."/>
            <person name="Russell J.B."/>
            <person name="Cann I.K.O."/>
            <person name="Mackie R.I."/>
            <person name="White B.A."/>
        </authorList>
    </citation>
    <scope>NUCLEOTIDE SEQUENCE</scope>
    <source>
        <strain evidence="2">S85</strain>
    </source>
</reference>
<dbReference type="EMBL" id="CP002158">
    <property type="protein sequence ID" value="ADL25435.1"/>
    <property type="molecule type" value="Genomic_DNA"/>
</dbReference>
<dbReference type="KEGG" id="fsu:Fisuc_1233"/>
<reference evidence="3" key="2">
    <citation type="submission" date="2010-08" db="EMBL/GenBank/DDBJ databases">
        <title>Complete sequence of Fibrobacter succinogenes subsp. succinogenes S85.</title>
        <authorList>
            <person name="Durkin A.S."/>
            <person name="Nelson K.E."/>
            <person name="Morrison M."/>
            <person name="Forsberg C.W."/>
            <person name="Wilson D.B."/>
            <person name="Russell J.B."/>
            <person name="Cann I.K.O."/>
            <person name="Mackie R.I."/>
            <person name="White B.A."/>
        </authorList>
    </citation>
    <scope>NUCLEOTIDE SEQUENCE [LARGE SCALE GENOMIC DNA]</scope>
    <source>
        <strain evidence="3">ATCC 19169 / S85</strain>
    </source>
</reference>
<evidence type="ECO:0000313" key="2">
    <source>
        <dbReference type="EMBL" id="ADL25435.1"/>
    </source>
</evidence>
<gene>
    <name evidence="1" type="ordered locus">Fisuc_1233</name>
    <name evidence="2" type="ordered locus">FSU_1694</name>
</gene>